<protein>
    <submittedName>
        <fullName evidence="2">Uncharacterized protein</fullName>
    </submittedName>
</protein>
<dbReference type="EMBL" id="DF973622">
    <property type="protein sequence ID" value="GAU36213.1"/>
    <property type="molecule type" value="Genomic_DNA"/>
</dbReference>
<accession>A0A2Z6N2A5</accession>
<evidence type="ECO:0000256" key="1">
    <source>
        <dbReference type="SAM" id="MobiDB-lite"/>
    </source>
</evidence>
<name>A0A2Z6N2A5_TRISU</name>
<keyword evidence="3" id="KW-1185">Reference proteome</keyword>
<evidence type="ECO:0000313" key="3">
    <source>
        <dbReference type="Proteomes" id="UP000242715"/>
    </source>
</evidence>
<dbReference type="Proteomes" id="UP000242715">
    <property type="component" value="Unassembled WGS sequence"/>
</dbReference>
<feature type="non-terminal residue" evidence="2">
    <location>
        <position position="116"/>
    </location>
</feature>
<reference evidence="3" key="1">
    <citation type="journal article" date="2017" name="Front. Plant Sci.">
        <title>Climate Clever Clovers: New Paradigm to Reduce the Environmental Footprint of Ruminants by Breeding Low Methanogenic Forages Utilizing Haplotype Variation.</title>
        <authorList>
            <person name="Kaur P."/>
            <person name="Appels R."/>
            <person name="Bayer P.E."/>
            <person name="Keeble-Gagnere G."/>
            <person name="Wang J."/>
            <person name="Hirakawa H."/>
            <person name="Shirasawa K."/>
            <person name="Vercoe P."/>
            <person name="Stefanova K."/>
            <person name="Durmic Z."/>
            <person name="Nichols P."/>
            <person name="Revell C."/>
            <person name="Isobe S.N."/>
            <person name="Edwards D."/>
            <person name="Erskine W."/>
        </authorList>
    </citation>
    <scope>NUCLEOTIDE SEQUENCE [LARGE SCALE GENOMIC DNA]</scope>
    <source>
        <strain evidence="3">cv. Daliak</strain>
    </source>
</reference>
<sequence length="116" mass="12836">MESSVDILPAKRPDPIGISSEEGCKRRKLSSDSLPNSANVNVVDYANPYAISEALNRLESGKFGSVTKDMEALITRKMKILGPYFAKYPTLIDKLLKVVVTNHDEVTHNSENKKVT</sequence>
<feature type="region of interest" description="Disordered" evidence="1">
    <location>
        <begin position="1"/>
        <end position="33"/>
    </location>
</feature>
<dbReference type="OrthoDB" id="1745510at2759"/>
<gene>
    <name evidence="2" type="ORF">TSUD_363680</name>
</gene>
<dbReference type="AlphaFoldDB" id="A0A2Z6N2A5"/>
<evidence type="ECO:0000313" key="2">
    <source>
        <dbReference type="EMBL" id="GAU36213.1"/>
    </source>
</evidence>
<proteinExistence type="predicted"/>
<organism evidence="2 3">
    <name type="scientific">Trifolium subterraneum</name>
    <name type="common">Subterranean clover</name>
    <dbReference type="NCBI Taxonomy" id="3900"/>
    <lineage>
        <taxon>Eukaryota</taxon>
        <taxon>Viridiplantae</taxon>
        <taxon>Streptophyta</taxon>
        <taxon>Embryophyta</taxon>
        <taxon>Tracheophyta</taxon>
        <taxon>Spermatophyta</taxon>
        <taxon>Magnoliopsida</taxon>
        <taxon>eudicotyledons</taxon>
        <taxon>Gunneridae</taxon>
        <taxon>Pentapetalae</taxon>
        <taxon>rosids</taxon>
        <taxon>fabids</taxon>
        <taxon>Fabales</taxon>
        <taxon>Fabaceae</taxon>
        <taxon>Papilionoideae</taxon>
        <taxon>50 kb inversion clade</taxon>
        <taxon>NPAAA clade</taxon>
        <taxon>Hologalegina</taxon>
        <taxon>IRL clade</taxon>
        <taxon>Trifolieae</taxon>
        <taxon>Trifolium</taxon>
    </lineage>
</organism>